<dbReference type="InterPro" id="IPR040409">
    <property type="entry name" value="PCS-like"/>
</dbReference>
<dbReference type="GO" id="GO:0046872">
    <property type="term" value="F:metal ion binding"/>
    <property type="evidence" value="ECO:0007669"/>
    <property type="project" value="UniProtKB-KW"/>
</dbReference>
<comment type="caution">
    <text evidence="7">The sequence shown here is derived from an EMBL/GenBank/DDBJ whole genome shotgun (WGS) entry which is preliminary data.</text>
</comment>
<dbReference type="InterPro" id="IPR007719">
    <property type="entry name" value="PCS_N"/>
</dbReference>
<reference evidence="7" key="2">
    <citation type="journal article" date="2023" name="Microbiol Resour">
        <title>Decontamination and Annotation of the Draft Genome Sequence of the Oomycete Lagenidium giganteum ARSEF 373.</title>
        <authorList>
            <person name="Morgan W.R."/>
            <person name="Tartar A."/>
        </authorList>
    </citation>
    <scope>NUCLEOTIDE SEQUENCE</scope>
    <source>
        <strain evidence="7">ARSEF 373</strain>
    </source>
</reference>
<keyword evidence="8" id="KW-1185">Reference proteome</keyword>
<dbReference type="InterPro" id="IPR038765">
    <property type="entry name" value="Papain-like_cys_pep_sf"/>
</dbReference>
<dbReference type="Proteomes" id="UP001146120">
    <property type="component" value="Unassembled WGS sequence"/>
</dbReference>
<dbReference type="PROSITE" id="PS51443">
    <property type="entry name" value="PCS"/>
    <property type="match status" value="1"/>
</dbReference>
<dbReference type="FunFam" id="3.90.70.30:FF:000001">
    <property type="entry name" value="Glutathione gamma-glutamylcysteinyltransferase 1"/>
    <property type="match status" value="1"/>
</dbReference>
<evidence type="ECO:0000256" key="2">
    <source>
        <dbReference type="ARBA" id="ARBA00022539"/>
    </source>
</evidence>
<dbReference type="InterPro" id="IPR038156">
    <property type="entry name" value="PCS_N_sf"/>
</dbReference>
<dbReference type="GO" id="GO:0046938">
    <property type="term" value="P:phytochelatin biosynthetic process"/>
    <property type="evidence" value="ECO:0007669"/>
    <property type="project" value="InterPro"/>
</dbReference>
<dbReference type="GO" id="GO:0098849">
    <property type="term" value="P:cellular detoxification of cadmium ion"/>
    <property type="evidence" value="ECO:0007669"/>
    <property type="project" value="TreeGrafter"/>
</dbReference>
<dbReference type="SUPFAM" id="SSF54001">
    <property type="entry name" value="Cysteine proteinases"/>
    <property type="match status" value="1"/>
</dbReference>
<dbReference type="Gene3D" id="3.90.70.30">
    <property type="entry name" value="Phytochelatin synthase, N-terminal domain"/>
    <property type="match status" value="1"/>
</dbReference>
<evidence type="ECO:0000259" key="6">
    <source>
        <dbReference type="PROSITE" id="PS51443"/>
    </source>
</evidence>
<evidence type="ECO:0000256" key="1">
    <source>
        <dbReference type="ARBA" id="ARBA00012468"/>
    </source>
</evidence>
<dbReference type="PANTHER" id="PTHR33447">
    <property type="entry name" value="GLUTATHIONE GAMMA-GLUTAMYLCYSTEINYLTRANSFERASE"/>
    <property type="match status" value="1"/>
</dbReference>
<sequence>MTSQAAEEEDTPCCCNSNEQQAGNHVAAASSVAAPPRAPASASTATSAFVSTWYRRLLPQECVSFCSPDGRQLFKEAINSPENYMQIYFPLAEQFTTQAEPAYCGLATLAMCLNALEIDPQRIWKGPWRWYSEELFDCCTPLSVAKEQGISLSEFKRIAECNSVIAQVTRATKDLTLDDFRDIVKRSCASSNEIAVLNYSRKALNQTGDGHFSPIGGYHPGRDMVLVLDVARFKYPPHWVKLSLAFEAIQRMDESIGLPRGVVVLKASDDTTQKHVNRSPKPSCCRVSTENSRQ</sequence>
<dbReference type="EMBL" id="DAKRPA010000275">
    <property type="protein sequence ID" value="DAZ94013.1"/>
    <property type="molecule type" value="Genomic_DNA"/>
</dbReference>
<reference evidence="7" key="1">
    <citation type="submission" date="2022-11" db="EMBL/GenBank/DDBJ databases">
        <authorList>
            <person name="Morgan W.R."/>
            <person name="Tartar A."/>
        </authorList>
    </citation>
    <scope>NUCLEOTIDE SEQUENCE</scope>
    <source>
        <strain evidence="7">ARSEF 373</strain>
    </source>
</reference>
<dbReference type="GO" id="GO:0010273">
    <property type="term" value="P:detoxification of copper ion"/>
    <property type="evidence" value="ECO:0007669"/>
    <property type="project" value="TreeGrafter"/>
</dbReference>
<evidence type="ECO:0000256" key="4">
    <source>
        <dbReference type="ARBA" id="ARBA00022723"/>
    </source>
</evidence>
<gene>
    <name evidence="7" type="ORF">N0F65_001624</name>
</gene>
<evidence type="ECO:0000256" key="5">
    <source>
        <dbReference type="SAM" id="MobiDB-lite"/>
    </source>
</evidence>
<evidence type="ECO:0000313" key="8">
    <source>
        <dbReference type="Proteomes" id="UP001146120"/>
    </source>
</evidence>
<feature type="region of interest" description="Disordered" evidence="5">
    <location>
        <begin position="271"/>
        <end position="294"/>
    </location>
</feature>
<dbReference type="AlphaFoldDB" id="A0AAV2YL17"/>
<dbReference type="Pfam" id="PF05023">
    <property type="entry name" value="Phytochelatin"/>
    <property type="match status" value="1"/>
</dbReference>
<dbReference type="PANTHER" id="PTHR33447:SF2">
    <property type="entry name" value="GLUTATHIONE GAMMA-GLUTAMYLCYSTEINYLTRANSFERASE"/>
    <property type="match status" value="1"/>
</dbReference>
<evidence type="ECO:0000313" key="7">
    <source>
        <dbReference type="EMBL" id="DAZ94013.1"/>
    </source>
</evidence>
<keyword evidence="3" id="KW-0808">Transferase</keyword>
<evidence type="ECO:0000256" key="3">
    <source>
        <dbReference type="ARBA" id="ARBA00022679"/>
    </source>
</evidence>
<dbReference type="GO" id="GO:0016756">
    <property type="term" value="F:glutathione gamma-glutamylcysteinyltransferase activity"/>
    <property type="evidence" value="ECO:0007669"/>
    <property type="project" value="UniProtKB-EC"/>
</dbReference>
<proteinExistence type="predicted"/>
<name>A0AAV2YL17_9STRA</name>
<accession>A0AAV2YL17</accession>
<keyword evidence="4" id="KW-0479">Metal-binding</keyword>
<protein>
    <recommendedName>
        <fullName evidence="1">glutathione gamma-glutamylcysteinyltransferase</fullName>
        <ecNumber evidence="1">2.3.2.15</ecNumber>
    </recommendedName>
</protein>
<feature type="domain" description="Peptidase C83" evidence="6">
    <location>
        <begin position="48"/>
        <end position="270"/>
    </location>
</feature>
<organism evidence="7 8">
    <name type="scientific">Lagenidium giganteum</name>
    <dbReference type="NCBI Taxonomy" id="4803"/>
    <lineage>
        <taxon>Eukaryota</taxon>
        <taxon>Sar</taxon>
        <taxon>Stramenopiles</taxon>
        <taxon>Oomycota</taxon>
        <taxon>Peronosporomycetes</taxon>
        <taxon>Pythiales</taxon>
        <taxon>Pythiaceae</taxon>
    </lineage>
</organism>
<dbReference type="EC" id="2.3.2.15" evidence="1"/>
<keyword evidence="2" id="KW-0104">Cadmium</keyword>